<sequence length="128" mass="14015">MVGVLARWRAGRRVAYRDRILAAAAADEAEEATRARDRLLVAANLQRVTAGAALYLRAGEWRNQPDVPPDAYVDVRVSQLDDRIIVYDGAAWVGVTGHLLECAWRDGDGHPPCVAVLARVDALLRATQ</sequence>
<gene>
    <name evidence="1" type="ORF">I0C86_16815</name>
</gene>
<evidence type="ECO:0000313" key="1">
    <source>
        <dbReference type="EMBL" id="MBF9130609.1"/>
    </source>
</evidence>
<dbReference type="Proteomes" id="UP000638560">
    <property type="component" value="Unassembled WGS sequence"/>
</dbReference>
<proteinExistence type="predicted"/>
<dbReference type="RefSeq" id="WP_196202175.1">
    <property type="nucleotide sequence ID" value="NZ_JADPUN010000162.1"/>
</dbReference>
<comment type="caution">
    <text evidence="1">The sequence shown here is derived from an EMBL/GenBank/DDBJ whole genome shotgun (WGS) entry which is preliminary data.</text>
</comment>
<reference evidence="1 2" key="1">
    <citation type="submission" date="2020-11" db="EMBL/GenBank/DDBJ databases">
        <title>A novel isolate from a Black sea contaminated sediment with potential to produce alkanes: Plantactinospora alkalitolerans sp. nov.</title>
        <authorList>
            <person name="Carro L."/>
            <person name="Veyisoglu A."/>
            <person name="Guven K."/>
            <person name="Schumann P."/>
            <person name="Klenk H.-P."/>
            <person name="Sahin N."/>
        </authorList>
    </citation>
    <scope>NUCLEOTIDE SEQUENCE [LARGE SCALE GENOMIC DNA]</scope>
    <source>
        <strain evidence="1 2">S1510</strain>
    </source>
</reference>
<dbReference type="EMBL" id="JADPUN010000162">
    <property type="protein sequence ID" value="MBF9130609.1"/>
    <property type="molecule type" value="Genomic_DNA"/>
</dbReference>
<organism evidence="1 2">
    <name type="scientific">Plantactinospora alkalitolerans</name>
    <dbReference type="NCBI Taxonomy" id="2789879"/>
    <lineage>
        <taxon>Bacteria</taxon>
        <taxon>Bacillati</taxon>
        <taxon>Actinomycetota</taxon>
        <taxon>Actinomycetes</taxon>
        <taxon>Micromonosporales</taxon>
        <taxon>Micromonosporaceae</taxon>
        <taxon>Plantactinospora</taxon>
    </lineage>
</organism>
<name>A0ABS0GWM0_9ACTN</name>
<accession>A0ABS0GWM0</accession>
<protein>
    <submittedName>
        <fullName evidence="1">Uncharacterized protein</fullName>
    </submittedName>
</protein>
<evidence type="ECO:0000313" key="2">
    <source>
        <dbReference type="Proteomes" id="UP000638560"/>
    </source>
</evidence>
<keyword evidence="2" id="KW-1185">Reference proteome</keyword>